<dbReference type="KEGG" id="plia:E4191_08095"/>
<dbReference type="EMBL" id="CP038439">
    <property type="protein sequence ID" value="QBX34674.1"/>
    <property type="molecule type" value="Genomic_DNA"/>
</dbReference>
<gene>
    <name evidence="1" type="ORF">E4191_08095</name>
</gene>
<dbReference type="Proteomes" id="UP000296374">
    <property type="component" value="Chromosome"/>
</dbReference>
<evidence type="ECO:0000313" key="2">
    <source>
        <dbReference type="Proteomes" id="UP000296374"/>
    </source>
</evidence>
<dbReference type="RefSeq" id="WP_135312963.1">
    <property type="nucleotide sequence ID" value="NZ_CP038439.1"/>
</dbReference>
<protein>
    <submittedName>
        <fullName evidence="1">Uncharacterized protein</fullName>
    </submittedName>
</protein>
<dbReference type="AlphaFoldDB" id="A0A4P7HKH4"/>
<evidence type="ECO:0000313" key="1">
    <source>
        <dbReference type="EMBL" id="QBX34674.1"/>
    </source>
</evidence>
<proteinExistence type="predicted"/>
<accession>A0A4P7HKH4</accession>
<name>A0A4P7HKH4_9RHOB</name>
<sequence length="98" mass="11086">MPNSERWYSNPTQVFWTCDALTRGRVISHKTEIREVKGWRLGAIIHRLKSAYGWPIVTELRGPENIAHYRLALGTDLAGLRYPPSAQALADRLEGGRA</sequence>
<reference evidence="2" key="1">
    <citation type="submission" date="2019-03" db="EMBL/GenBank/DDBJ databases">
        <authorList>
            <person name="Li J."/>
        </authorList>
    </citation>
    <scope>NUCLEOTIDE SEQUENCE [LARGE SCALE GENOMIC DNA]</scope>
    <source>
        <strain evidence="2">2251</strain>
    </source>
</reference>
<organism evidence="1 2">
    <name type="scientific">Paracoccus liaowanqingii</name>
    <dbReference type="NCBI Taxonomy" id="2560053"/>
    <lineage>
        <taxon>Bacteria</taxon>
        <taxon>Pseudomonadati</taxon>
        <taxon>Pseudomonadota</taxon>
        <taxon>Alphaproteobacteria</taxon>
        <taxon>Rhodobacterales</taxon>
        <taxon>Paracoccaceae</taxon>
        <taxon>Paracoccus</taxon>
    </lineage>
</organism>